<proteinExistence type="predicted"/>
<dbReference type="Gene3D" id="3.30.420.10">
    <property type="entry name" value="Ribonuclease H-like superfamily/Ribonuclease H"/>
    <property type="match status" value="1"/>
</dbReference>
<dbReference type="AlphaFoldDB" id="A0A8S2IAU6"/>
<gene>
    <name evidence="1" type="ORF">OVA965_LOCUS12805</name>
    <name evidence="2" type="ORF">TMI583_LOCUS12808</name>
</gene>
<dbReference type="Proteomes" id="UP000682733">
    <property type="component" value="Unassembled WGS sequence"/>
</dbReference>
<sequence>MDCHGPIHPASKRQNNYIISATDVLSKFVVAESVRNCSAQTAKR</sequence>
<name>A0A8S2IAU6_9BILA</name>
<dbReference type="GO" id="GO:0003676">
    <property type="term" value="F:nucleic acid binding"/>
    <property type="evidence" value="ECO:0007669"/>
    <property type="project" value="InterPro"/>
</dbReference>
<reference evidence="2" key="1">
    <citation type="submission" date="2021-02" db="EMBL/GenBank/DDBJ databases">
        <authorList>
            <person name="Nowell W R."/>
        </authorList>
    </citation>
    <scope>NUCLEOTIDE SEQUENCE</scope>
</reference>
<dbReference type="EMBL" id="CAJNOK010005222">
    <property type="protein sequence ID" value="CAF0965033.1"/>
    <property type="molecule type" value="Genomic_DNA"/>
</dbReference>
<dbReference type="Proteomes" id="UP000677228">
    <property type="component" value="Unassembled WGS sequence"/>
</dbReference>
<evidence type="ECO:0000313" key="1">
    <source>
        <dbReference type="EMBL" id="CAF0965033.1"/>
    </source>
</evidence>
<comment type="caution">
    <text evidence="2">The sequence shown here is derived from an EMBL/GenBank/DDBJ whole genome shotgun (WGS) entry which is preliminary data.</text>
</comment>
<dbReference type="InterPro" id="IPR036397">
    <property type="entry name" value="RNaseH_sf"/>
</dbReference>
<organism evidence="2 3">
    <name type="scientific">Didymodactylos carnosus</name>
    <dbReference type="NCBI Taxonomy" id="1234261"/>
    <lineage>
        <taxon>Eukaryota</taxon>
        <taxon>Metazoa</taxon>
        <taxon>Spiralia</taxon>
        <taxon>Gnathifera</taxon>
        <taxon>Rotifera</taxon>
        <taxon>Eurotatoria</taxon>
        <taxon>Bdelloidea</taxon>
        <taxon>Philodinida</taxon>
        <taxon>Philodinidae</taxon>
        <taxon>Didymodactylos</taxon>
    </lineage>
</organism>
<evidence type="ECO:0000313" key="3">
    <source>
        <dbReference type="Proteomes" id="UP000682733"/>
    </source>
</evidence>
<evidence type="ECO:0000313" key="2">
    <source>
        <dbReference type="EMBL" id="CAF3737017.1"/>
    </source>
</evidence>
<accession>A0A8S2IAU6</accession>
<feature type="non-terminal residue" evidence="2">
    <location>
        <position position="44"/>
    </location>
</feature>
<protein>
    <submittedName>
        <fullName evidence="2">Uncharacterized protein</fullName>
    </submittedName>
</protein>
<dbReference type="EMBL" id="CAJOBA010005227">
    <property type="protein sequence ID" value="CAF3737017.1"/>
    <property type="molecule type" value="Genomic_DNA"/>
</dbReference>